<evidence type="ECO:0000313" key="3">
    <source>
        <dbReference type="Proteomes" id="UP000034696"/>
    </source>
</evidence>
<keyword evidence="1" id="KW-1133">Transmembrane helix</keyword>
<name>A0A0G1Q7R4_9BACT</name>
<accession>A0A0G1Q7R4</accession>
<dbReference type="EMBL" id="LCKT01000013">
    <property type="protein sequence ID" value="KKU04605.1"/>
    <property type="molecule type" value="Genomic_DNA"/>
</dbReference>
<protein>
    <recommendedName>
        <fullName evidence="4">DUF4446 domain-containing protein</fullName>
    </recommendedName>
</protein>
<keyword evidence="1" id="KW-0472">Membrane</keyword>
<gene>
    <name evidence="2" type="ORF">UX06_C0013G0008</name>
</gene>
<feature type="transmembrane region" description="Helical" evidence="1">
    <location>
        <begin position="6"/>
        <end position="27"/>
    </location>
</feature>
<sequence>MDISLQIQLFIVFGVFVLGTIAGVVVLSRHEKKLKTLFGGAGETEDDIRRNVVRRTAWLEAKNEEFERRIEPLEAISRLSVQKVGFLRFNPFQDTGGDNSFALALLDRENNGVILSSFYTREGVRIYAKQIENGASRAALSGEEKKVLEEALNRSTKFEARNSK</sequence>
<dbReference type="InterPro" id="IPR027981">
    <property type="entry name" value="DUF4446"/>
</dbReference>
<dbReference type="AlphaFoldDB" id="A0A0G1Q7R4"/>
<evidence type="ECO:0000313" key="2">
    <source>
        <dbReference type="EMBL" id="KKU04605.1"/>
    </source>
</evidence>
<keyword evidence="1" id="KW-0812">Transmembrane</keyword>
<proteinExistence type="predicted"/>
<dbReference type="Proteomes" id="UP000034696">
    <property type="component" value="Unassembled WGS sequence"/>
</dbReference>
<evidence type="ECO:0008006" key="4">
    <source>
        <dbReference type="Google" id="ProtNLM"/>
    </source>
</evidence>
<organism evidence="2 3">
    <name type="scientific">Candidatus Giovannonibacteria bacterium GW2011_GWA2_45_21</name>
    <dbReference type="NCBI Taxonomy" id="1618649"/>
    <lineage>
        <taxon>Bacteria</taxon>
        <taxon>Candidatus Giovannoniibacteriota</taxon>
    </lineage>
</organism>
<evidence type="ECO:0000256" key="1">
    <source>
        <dbReference type="SAM" id="Phobius"/>
    </source>
</evidence>
<comment type="caution">
    <text evidence="2">The sequence shown here is derived from an EMBL/GenBank/DDBJ whole genome shotgun (WGS) entry which is preliminary data.</text>
</comment>
<dbReference type="Pfam" id="PF14584">
    <property type="entry name" value="DUF4446"/>
    <property type="match status" value="1"/>
</dbReference>
<reference evidence="2 3" key="1">
    <citation type="journal article" date="2015" name="Nature">
        <title>rRNA introns, odd ribosomes, and small enigmatic genomes across a large radiation of phyla.</title>
        <authorList>
            <person name="Brown C.T."/>
            <person name="Hug L.A."/>
            <person name="Thomas B.C."/>
            <person name="Sharon I."/>
            <person name="Castelle C.J."/>
            <person name="Singh A."/>
            <person name="Wilkins M.J."/>
            <person name="Williams K.H."/>
            <person name="Banfield J.F."/>
        </authorList>
    </citation>
    <scope>NUCLEOTIDE SEQUENCE [LARGE SCALE GENOMIC DNA]</scope>
</reference>